<name>A0ABV0JTH5_9CYAN</name>
<sequence length="51" mass="5331">MASVQARYEPIAEALANQAKSAVTQESQSSILSAFLSFKISLSPFPTGIGS</sequence>
<dbReference type="EMBL" id="JAMPKK010000049">
    <property type="protein sequence ID" value="MEP0866717.1"/>
    <property type="molecule type" value="Genomic_DNA"/>
</dbReference>
<proteinExistence type="predicted"/>
<dbReference type="RefSeq" id="WP_190420276.1">
    <property type="nucleotide sequence ID" value="NZ_JAMPKK010000049.1"/>
</dbReference>
<organism evidence="1 2">
    <name type="scientific">Funiculus sociatus GB2-A5</name>
    <dbReference type="NCBI Taxonomy" id="2933946"/>
    <lineage>
        <taxon>Bacteria</taxon>
        <taxon>Bacillati</taxon>
        <taxon>Cyanobacteriota</taxon>
        <taxon>Cyanophyceae</taxon>
        <taxon>Coleofasciculales</taxon>
        <taxon>Coleofasciculaceae</taxon>
        <taxon>Funiculus</taxon>
    </lineage>
</organism>
<evidence type="ECO:0000313" key="1">
    <source>
        <dbReference type="EMBL" id="MEP0866717.1"/>
    </source>
</evidence>
<gene>
    <name evidence="1" type="ORF">NDI37_19885</name>
</gene>
<comment type="caution">
    <text evidence="1">The sequence shown here is derived from an EMBL/GenBank/DDBJ whole genome shotgun (WGS) entry which is preliminary data.</text>
</comment>
<accession>A0ABV0JTH5</accession>
<dbReference type="Proteomes" id="UP001442494">
    <property type="component" value="Unassembled WGS sequence"/>
</dbReference>
<protein>
    <submittedName>
        <fullName evidence="1">Uncharacterized protein</fullName>
    </submittedName>
</protein>
<reference evidence="1 2" key="1">
    <citation type="submission" date="2022-04" db="EMBL/GenBank/DDBJ databases">
        <title>Positive selection, recombination, and allopatry shape intraspecific diversity of widespread and dominant cyanobacteria.</title>
        <authorList>
            <person name="Wei J."/>
            <person name="Shu W."/>
            <person name="Hu C."/>
        </authorList>
    </citation>
    <scope>NUCLEOTIDE SEQUENCE [LARGE SCALE GENOMIC DNA]</scope>
    <source>
        <strain evidence="1 2">GB2-A5</strain>
    </source>
</reference>
<keyword evidence="2" id="KW-1185">Reference proteome</keyword>
<evidence type="ECO:0000313" key="2">
    <source>
        <dbReference type="Proteomes" id="UP001442494"/>
    </source>
</evidence>